<dbReference type="Pfam" id="PF10593">
    <property type="entry name" value="Z1"/>
    <property type="match status" value="1"/>
</dbReference>
<dbReference type="Proteomes" id="UP001334804">
    <property type="component" value="Chromosome"/>
</dbReference>
<proteinExistence type="predicted"/>
<evidence type="ECO:0000259" key="1">
    <source>
        <dbReference type="Pfam" id="PF10593"/>
    </source>
</evidence>
<dbReference type="SUPFAM" id="SSF52540">
    <property type="entry name" value="P-loop containing nucleoside triphosphate hydrolases"/>
    <property type="match status" value="1"/>
</dbReference>
<evidence type="ECO:0000313" key="2">
    <source>
        <dbReference type="EMBL" id="WSA34317.1"/>
    </source>
</evidence>
<dbReference type="EMBL" id="CP109071">
    <property type="protein sequence ID" value="WSA34317.1"/>
    <property type="molecule type" value="Genomic_DNA"/>
</dbReference>
<keyword evidence="3" id="KW-1185">Reference proteome</keyword>
<evidence type="ECO:0000313" key="3">
    <source>
        <dbReference type="Proteomes" id="UP001334804"/>
    </source>
</evidence>
<dbReference type="RefSeq" id="WP_326564450.1">
    <property type="nucleotide sequence ID" value="NZ_CP109071.1"/>
</dbReference>
<organism evidence="2 3">
    <name type="scientific">Micromonospora peucetia</name>
    <dbReference type="NCBI Taxonomy" id="47871"/>
    <lineage>
        <taxon>Bacteria</taxon>
        <taxon>Bacillati</taxon>
        <taxon>Actinomycetota</taxon>
        <taxon>Actinomycetes</taxon>
        <taxon>Micromonosporales</taxon>
        <taxon>Micromonosporaceae</taxon>
        <taxon>Micromonospora</taxon>
    </lineage>
</organism>
<reference evidence="2 3" key="1">
    <citation type="submission" date="2022-10" db="EMBL/GenBank/DDBJ databases">
        <title>The complete genomes of actinobacterial strains from the NBC collection.</title>
        <authorList>
            <person name="Joergensen T.S."/>
            <person name="Alvarez Arevalo M."/>
            <person name="Sterndorff E.B."/>
            <person name="Faurdal D."/>
            <person name="Vuksanovic O."/>
            <person name="Mourched A.-S."/>
            <person name="Charusanti P."/>
            <person name="Shaw S."/>
            <person name="Blin K."/>
            <person name="Weber T."/>
        </authorList>
    </citation>
    <scope>NUCLEOTIDE SEQUENCE [LARGE SCALE GENOMIC DNA]</scope>
    <source>
        <strain evidence="2 3">NBC 01809</strain>
    </source>
</reference>
<name>A0ABZ1EJ87_9ACTN</name>
<sequence length="902" mass="100646">MINGDRQEQIAALEKVVGALLAGRTHSEAHLTEMVEQYRRAAAPDATDEDVAALVRRLTERLSIDVEQGVAIVGDDFKPWLQDKKRQMNWSRWLNFKQWMLNDGRPPRVIDKMDDLTDEILDFAGDPTAAGPWARRGLVIGEVQSGKTSTYLALFNKAVDAGYRLIIVLAGNTESLRQQTQERVDEGLIGRDTSLSVARPGIPAQTRYIGVGALDSRLANAQGMTTVIQDFRTSSLAASNITVGTDSAEPYVFVVKKNKAVLEALTEWLGRQRKVGGKLPLPLLLLDDESDYASVNTREDHNPTTINSGIRGILDLFSRSSYVAFTATPFANIFIDHEVENDLFPRHYIYGLESPSNYVGSQATFGSLEEPSDAMLVELDDAEEFTPLGHRVHWNIGEVPESLREAIRTFFVANAVRDLRGQREPRSMLVNVSRFKRVQSQVFDAVQDEVSTLRNEIEAHAAQYRMGHPNRTLDIVKETFERRYPDITETWGEVLDVLAAAAADIRVQLFNSDKDRALGEEDEHWDRPQRMIAVGGDVLSRGLTLQGLTVSYFYRRVVASDTLMQMARWFGYRDGYKDICRVWIDKASASDYRHVADSVEELRRDLRLMLRQKLTPEDFGIAVKKHPGALLITAKNKMKAAETRSKTISLAGKRIETTKLDPDERVISGNWSAFQRLGDAIAASTATRNVTGRWPRWTGVPKRVIADFLSQYQAHPSDAIFSASALSSFARHATAPEFQTWDVVVVNGSGEQAPEEFAGEKFHPPMRKMDRGADKELRVSGASSRLAGSTDVTVLLSKDDVKAAVADAPADRKSKNYPETIYYSRLPRPAVLLYPLLPTDDSKLPQGIDGDRIIVAVKLAIPGRAGDPKDSRGDVEYVINTVAQRKWFIEIDESEIADEVDD</sequence>
<feature type="domain" description="Putative endonuclease Z1" evidence="1">
    <location>
        <begin position="402"/>
        <end position="629"/>
    </location>
</feature>
<protein>
    <submittedName>
        <fullName evidence="2">Z1 domain-containing protein</fullName>
    </submittedName>
</protein>
<accession>A0ABZ1EJ87</accession>
<dbReference type="InterPro" id="IPR018310">
    <property type="entry name" value="Put_endonuclease_Z1-dom"/>
</dbReference>
<gene>
    <name evidence="2" type="ORF">OIE14_09890</name>
</gene>
<dbReference type="InterPro" id="IPR027417">
    <property type="entry name" value="P-loop_NTPase"/>
</dbReference>